<reference evidence="5" key="1">
    <citation type="submission" date="2019-08" db="EMBL/GenBank/DDBJ databases">
        <authorList>
            <person name="Zheng X."/>
        </authorList>
    </citation>
    <scope>NUCLEOTIDE SEQUENCE [LARGE SCALE GENOMIC DNA]</scope>
    <source>
        <strain evidence="5">FJAT-25496</strain>
    </source>
</reference>
<dbReference type="InterPro" id="IPR032589">
    <property type="entry name" value="DUF4910"/>
</dbReference>
<dbReference type="SUPFAM" id="SSF53187">
    <property type="entry name" value="Zn-dependent exopeptidases"/>
    <property type="match status" value="1"/>
</dbReference>
<dbReference type="PIRSF" id="PIRSF015244">
    <property type="entry name" value="UCP015244"/>
    <property type="match status" value="1"/>
</dbReference>
<dbReference type="CDD" id="cd05644">
    <property type="entry name" value="M28_like"/>
    <property type="match status" value="1"/>
</dbReference>
<sequence>MNHSTEGNWMYELMSRLYPICRSITGDGVRETLQIIQNHIPITIHEVATGTKVFDWEIPKEWNIIDAYILDEEGNKIIDFKDNNLHVVSYSIPVDKYVDLDELQQHLYSIEEQPDAIPYITSYYKERWGFCISHNQRKILKEGKYRVCIDSELKNGHLTYGELILPGNTEQEIFLSTYICHPSMANNELSGPVVTTFLAKWILSKPRKYTYRIIFIPETIGSITYLSKNLEKMKERVIAGFNLTCSGDERSYSYLPSRYGNTLADKVSLNVLKHKHPDYKRYSFLQRGSDERQYCSPGIDLPIVSIMRTKYGEYPEYHTSLDNLDLVTPNGLQGTYDVLKDCIELLEINEKYQSNCLGEPQLGKRGLYPTIGLKITPEEVKNIVNFLAYADGTNDLIDISNIINVPVSDLSPIIAKLYDLQLISEL</sequence>
<dbReference type="EMBL" id="CP042593">
    <property type="protein sequence ID" value="QED49207.1"/>
    <property type="molecule type" value="Genomic_DNA"/>
</dbReference>
<dbReference type="AlphaFoldDB" id="A0A5B8Z8K7"/>
<protein>
    <submittedName>
        <fullName evidence="4">DUF4910 domain-containing protein</fullName>
    </submittedName>
</protein>
<accession>A0A5B8Z8K7</accession>
<dbReference type="KEGG" id="bda:FSZ17_19175"/>
<dbReference type="Gene3D" id="1.10.10.10">
    <property type="entry name" value="Winged helix-like DNA-binding domain superfamily/Winged helix DNA-binding domain"/>
    <property type="match status" value="1"/>
</dbReference>
<dbReference type="Pfam" id="PF16221">
    <property type="entry name" value="HTH_47"/>
    <property type="match status" value="1"/>
</dbReference>
<proteinExistence type="predicted"/>
<keyword evidence="5" id="KW-1185">Reference proteome</keyword>
<dbReference type="Gene3D" id="3.50.30.90">
    <property type="match status" value="1"/>
</dbReference>
<feature type="domain" description="DUF2172" evidence="1">
    <location>
        <begin position="61"/>
        <end position="152"/>
    </location>
</feature>
<evidence type="ECO:0000259" key="2">
    <source>
        <dbReference type="Pfam" id="PF16221"/>
    </source>
</evidence>
<dbReference type="InterPro" id="IPR032610">
    <property type="entry name" value="DUF2172"/>
</dbReference>
<dbReference type="OrthoDB" id="9765654at2"/>
<dbReference type="STRING" id="1742359.GCA_001439625_03361"/>
<organism evidence="4 5">
    <name type="scientific">Cytobacillus dafuensis</name>
    <name type="common">Bacillus dafuensis</name>
    <dbReference type="NCBI Taxonomy" id="1742359"/>
    <lineage>
        <taxon>Bacteria</taxon>
        <taxon>Bacillati</taxon>
        <taxon>Bacillota</taxon>
        <taxon>Bacilli</taxon>
        <taxon>Bacillales</taxon>
        <taxon>Bacillaceae</taxon>
        <taxon>Cytobacillus</taxon>
    </lineage>
</organism>
<evidence type="ECO:0000313" key="4">
    <source>
        <dbReference type="EMBL" id="QED49207.1"/>
    </source>
</evidence>
<name>A0A5B8Z8K7_CYTDA</name>
<dbReference type="Proteomes" id="UP000321555">
    <property type="component" value="Chromosome"/>
</dbReference>
<dbReference type="InterPro" id="IPR036388">
    <property type="entry name" value="WH-like_DNA-bd_sf"/>
</dbReference>
<dbReference type="RefSeq" id="WP_057773338.1">
    <property type="nucleotide sequence ID" value="NZ_CP042593.1"/>
</dbReference>
<dbReference type="Pfam" id="PF09940">
    <property type="entry name" value="DUF2172"/>
    <property type="match status" value="1"/>
</dbReference>
<dbReference type="Pfam" id="PF16254">
    <property type="entry name" value="DUF4910"/>
    <property type="match status" value="1"/>
</dbReference>
<feature type="domain" description="UCP01524 winged helix-turn-helix" evidence="2">
    <location>
        <begin position="352"/>
        <end position="424"/>
    </location>
</feature>
<evidence type="ECO:0000259" key="3">
    <source>
        <dbReference type="Pfam" id="PF16254"/>
    </source>
</evidence>
<evidence type="ECO:0000259" key="1">
    <source>
        <dbReference type="Pfam" id="PF09940"/>
    </source>
</evidence>
<dbReference type="Gene3D" id="3.40.630.10">
    <property type="entry name" value="Zn peptidases"/>
    <property type="match status" value="1"/>
</dbReference>
<gene>
    <name evidence="4" type="ORF">FSZ17_19175</name>
</gene>
<dbReference type="InterPro" id="IPR032622">
    <property type="entry name" value="UCP01524_HTH"/>
</dbReference>
<dbReference type="InterPro" id="IPR012353">
    <property type="entry name" value="UCP015244"/>
</dbReference>
<evidence type="ECO:0000313" key="5">
    <source>
        <dbReference type="Proteomes" id="UP000321555"/>
    </source>
</evidence>
<feature type="domain" description="DUF4910" evidence="3">
    <location>
        <begin position="11"/>
        <end position="349"/>
    </location>
</feature>